<keyword evidence="3" id="KW-0645">Protease</keyword>
<feature type="region of interest" description="Disordered" evidence="1">
    <location>
        <begin position="215"/>
        <end position="250"/>
    </location>
</feature>
<feature type="compositionally biased region" description="Pro residues" evidence="1">
    <location>
        <begin position="235"/>
        <end position="244"/>
    </location>
</feature>
<dbReference type="AlphaFoldDB" id="A0AAU1I258"/>
<gene>
    <name evidence="3" type="ORF">OG477_27855</name>
</gene>
<dbReference type="GO" id="GO:0006508">
    <property type="term" value="P:proteolysis"/>
    <property type="evidence" value="ECO:0007669"/>
    <property type="project" value="UniProtKB-KW"/>
</dbReference>
<feature type="domain" description="vWA-MoxR associated protein C-terminal" evidence="2">
    <location>
        <begin position="348"/>
        <end position="582"/>
    </location>
</feature>
<evidence type="ECO:0000256" key="1">
    <source>
        <dbReference type="SAM" id="MobiDB-lite"/>
    </source>
</evidence>
<organism evidence="3">
    <name type="scientific">Streptomyces sp. NBC_00180</name>
    <dbReference type="NCBI Taxonomy" id="2903632"/>
    <lineage>
        <taxon>Bacteria</taxon>
        <taxon>Bacillati</taxon>
        <taxon>Actinomycetota</taxon>
        <taxon>Actinomycetes</taxon>
        <taxon>Kitasatosporales</taxon>
        <taxon>Streptomycetaceae</taxon>
        <taxon>Streptomyces</taxon>
    </lineage>
</organism>
<dbReference type="Pfam" id="PF20028">
    <property type="entry name" value="VMAP-C"/>
    <property type="match status" value="1"/>
</dbReference>
<evidence type="ECO:0000259" key="2">
    <source>
        <dbReference type="Pfam" id="PF20028"/>
    </source>
</evidence>
<name>A0AAU1I258_9ACTN</name>
<keyword evidence="3" id="KW-0378">Hydrolase</keyword>
<evidence type="ECO:0000313" key="3">
    <source>
        <dbReference type="EMBL" id="WTP88931.1"/>
    </source>
</evidence>
<dbReference type="SUPFAM" id="SSF50494">
    <property type="entry name" value="Trypsin-like serine proteases"/>
    <property type="match status" value="1"/>
</dbReference>
<dbReference type="GO" id="GO:0008233">
    <property type="term" value="F:peptidase activity"/>
    <property type="evidence" value="ECO:0007669"/>
    <property type="project" value="UniProtKB-KW"/>
</dbReference>
<reference evidence="3" key="1">
    <citation type="submission" date="2022-10" db="EMBL/GenBank/DDBJ databases">
        <title>The complete genomes of actinobacterial strains from the NBC collection.</title>
        <authorList>
            <person name="Joergensen T.S."/>
            <person name="Alvarez Arevalo M."/>
            <person name="Sterndorff E.B."/>
            <person name="Faurdal D."/>
            <person name="Vuksanovic O."/>
            <person name="Mourched A.-S."/>
            <person name="Charusanti P."/>
            <person name="Shaw S."/>
            <person name="Blin K."/>
            <person name="Weber T."/>
        </authorList>
    </citation>
    <scope>NUCLEOTIDE SEQUENCE</scope>
    <source>
        <strain evidence="3">NBC 00180</strain>
    </source>
</reference>
<protein>
    <submittedName>
        <fullName evidence="3">Serine protease</fullName>
    </submittedName>
</protein>
<dbReference type="InterPro" id="IPR045450">
    <property type="entry name" value="VMAP_C"/>
</dbReference>
<dbReference type="Gene3D" id="2.40.10.120">
    <property type="match status" value="1"/>
</dbReference>
<dbReference type="InterPro" id="IPR009003">
    <property type="entry name" value="Peptidase_S1_PA"/>
</dbReference>
<dbReference type="Pfam" id="PF13365">
    <property type="entry name" value="Trypsin_2"/>
    <property type="match status" value="1"/>
</dbReference>
<dbReference type="EMBL" id="CP108140">
    <property type="protein sequence ID" value="WTP88931.1"/>
    <property type="molecule type" value="Genomic_DNA"/>
</dbReference>
<accession>A0AAU1I258</accession>
<proteinExistence type="predicted"/>
<sequence>MTGLKGAEWHARIECGGRVSGAGFLVARDKVLTCAHVVENSDLDPVTVTFPQRPGDAPVAARVVVHGGWDGGASELGDLAVLELDREVPIAPAPLAPADVALGDRKLVAYGFPAGYDLDGTIAEFRGVTEWLISAEWIQLEAWSGHGQPLAVGFSGAAVALVDTGEVIGMVTAAARPHDVRTGRMMPTQVLARYWPGLSALVPLRGYVGGGPLPGAAQPYGPPAPRPVRSHRTPAPGPTHPPGAPAAVPGHRDGPRLRALVEKAARAGLDCDPVRLYAGAAGPFDPLPPAEGFASLWSAAWFVLCEVDDPATVTRFADRLDALLTAPPRAETGAILVELGHSGAGDDLVRVEVSAYSAGRRHPVPAETVPKARLRACVQDRIEDAFCHLTPGADELIAFALPRDWLDWPVDRWEKGPDDDTPLGCVHPVVVTDHARRRTSTRHVLTSAWQRLDSRAGARVHRVGCGGVEDPRKLRLALLQSEAGLAGFGATPRAARTRPHFETSVTAPAPVIVWTRRGCDPEEADCAGSADCPGTAFLDALDGLVSRVPPAQLPRRVLSLRQRADAEDDHWARDIQLLWDDPRRFTDPHATAVHTRSPVA</sequence>